<dbReference type="AlphaFoldDB" id="A0A2N3LI21"/>
<evidence type="ECO:0000313" key="4">
    <source>
        <dbReference type="Proteomes" id="UP000233440"/>
    </source>
</evidence>
<dbReference type="InterPro" id="IPR029063">
    <property type="entry name" value="SAM-dependent_MTases_sf"/>
</dbReference>
<sequence length="235" mass="26995">MDRIRQIRKEEKKYHDYCYDNYSLFETGSWLHKPVKTVIDFLPMFEGKEEVNVLDIGCGVGRNSIPIAEKIKNNEGKVVCVDLLDSALEHLKKYSMQYGVSEVIETVQADIGEFKIKPEEYDFIIAVSSLEHVESEEVFDDLLKRMRNGTKIGGIHCLVINSEVQEIEQATNQSLEAYMEVNLSTKDMLQKLEDHYHEWNIVMKVVKPLEYKISRDGKGVILTTNAITYVAVKAL</sequence>
<organism evidence="3 4">
    <name type="scientific">Heyndrickxia camelliae</name>
    <dbReference type="NCBI Taxonomy" id="1707093"/>
    <lineage>
        <taxon>Bacteria</taxon>
        <taxon>Bacillati</taxon>
        <taxon>Bacillota</taxon>
        <taxon>Bacilli</taxon>
        <taxon>Bacillales</taxon>
        <taxon>Bacillaceae</taxon>
        <taxon>Heyndrickxia</taxon>
    </lineage>
</organism>
<evidence type="ECO:0000259" key="2">
    <source>
        <dbReference type="Pfam" id="PF13649"/>
    </source>
</evidence>
<keyword evidence="4" id="KW-1185">Reference proteome</keyword>
<dbReference type="PANTHER" id="PTHR43861">
    <property type="entry name" value="TRANS-ACONITATE 2-METHYLTRANSFERASE-RELATED"/>
    <property type="match status" value="1"/>
</dbReference>
<comment type="caution">
    <text evidence="3">The sequence shown here is derived from an EMBL/GenBank/DDBJ whole genome shotgun (WGS) entry which is preliminary data.</text>
</comment>
<dbReference type="RefSeq" id="WP_101355152.1">
    <property type="nucleotide sequence ID" value="NZ_PIQO01000012.1"/>
</dbReference>
<accession>A0A2N3LI21</accession>
<keyword evidence="1 3" id="KW-0808">Transferase</keyword>
<dbReference type="GO" id="GO:0032259">
    <property type="term" value="P:methylation"/>
    <property type="evidence" value="ECO:0007669"/>
    <property type="project" value="UniProtKB-KW"/>
</dbReference>
<keyword evidence="3" id="KW-0489">Methyltransferase</keyword>
<dbReference type="InterPro" id="IPR041698">
    <property type="entry name" value="Methyltransf_25"/>
</dbReference>
<dbReference type="SUPFAM" id="SSF53335">
    <property type="entry name" value="S-adenosyl-L-methionine-dependent methyltransferases"/>
    <property type="match status" value="1"/>
</dbReference>
<dbReference type="CDD" id="cd02440">
    <property type="entry name" value="AdoMet_MTases"/>
    <property type="match status" value="1"/>
</dbReference>
<evidence type="ECO:0000313" key="3">
    <source>
        <dbReference type="EMBL" id="PKR84235.1"/>
    </source>
</evidence>
<feature type="domain" description="Methyltransferase" evidence="2">
    <location>
        <begin position="53"/>
        <end position="154"/>
    </location>
</feature>
<evidence type="ECO:0000256" key="1">
    <source>
        <dbReference type="ARBA" id="ARBA00022679"/>
    </source>
</evidence>
<dbReference type="GO" id="GO:0008168">
    <property type="term" value="F:methyltransferase activity"/>
    <property type="evidence" value="ECO:0007669"/>
    <property type="project" value="UniProtKB-KW"/>
</dbReference>
<name>A0A2N3LI21_9BACI</name>
<gene>
    <name evidence="3" type="ORF">CWO92_15650</name>
</gene>
<dbReference type="EMBL" id="PIQO01000012">
    <property type="protein sequence ID" value="PKR84235.1"/>
    <property type="molecule type" value="Genomic_DNA"/>
</dbReference>
<reference evidence="3 4" key="1">
    <citation type="submission" date="2017-11" db="EMBL/GenBank/DDBJ databases">
        <title>Bacillus camelliae sp. nov., isolated from pu'er tea.</title>
        <authorList>
            <person name="Niu L."/>
        </authorList>
    </citation>
    <scope>NUCLEOTIDE SEQUENCE [LARGE SCALE GENOMIC DNA]</scope>
    <source>
        <strain evidence="3 4">7578-1</strain>
    </source>
</reference>
<proteinExistence type="predicted"/>
<dbReference type="Proteomes" id="UP000233440">
    <property type="component" value="Unassembled WGS sequence"/>
</dbReference>
<protein>
    <submittedName>
        <fullName evidence="3">Class I SAM-dependent methyltransferase</fullName>
    </submittedName>
</protein>
<dbReference type="Gene3D" id="3.40.50.150">
    <property type="entry name" value="Vaccinia Virus protein VP39"/>
    <property type="match status" value="1"/>
</dbReference>
<dbReference type="OrthoDB" id="9804312at2"/>
<dbReference type="Pfam" id="PF13649">
    <property type="entry name" value="Methyltransf_25"/>
    <property type="match status" value="1"/>
</dbReference>